<evidence type="ECO:0000313" key="4">
    <source>
        <dbReference type="EMBL" id="AWB85137.1"/>
    </source>
</evidence>
<proteinExistence type="predicted"/>
<feature type="domain" description="CAF17 C-terminal" evidence="3">
    <location>
        <begin position="275"/>
        <end position="342"/>
    </location>
</feature>
<dbReference type="PANTHER" id="PTHR22602:SF0">
    <property type="entry name" value="TRANSFERASE CAF17, MITOCHONDRIAL-RELATED"/>
    <property type="match status" value="1"/>
</dbReference>
<feature type="region of interest" description="Disordered" evidence="2">
    <location>
        <begin position="345"/>
        <end position="368"/>
    </location>
</feature>
<reference evidence="5" key="1">
    <citation type="submission" date="2018-01" db="EMBL/GenBank/DDBJ databases">
        <authorList>
            <person name="Li J."/>
        </authorList>
    </citation>
    <scope>NUCLEOTIDE SEQUENCE [LARGE SCALE GENOMIC DNA]</scope>
    <source>
        <strain evidence="5">2184</strain>
    </source>
</reference>
<organism evidence="4 5">
    <name type="scientific">Corynebacterium liangguodongii</name>
    <dbReference type="NCBI Taxonomy" id="2079535"/>
    <lineage>
        <taxon>Bacteria</taxon>
        <taxon>Bacillati</taxon>
        <taxon>Actinomycetota</taxon>
        <taxon>Actinomycetes</taxon>
        <taxon>Mycobacteriales</taxon>
        <taxon>Corynebacteriaceae</taxon>
        <taxon>Corynebacterium</taxon>
    </lineage>
</organism>
<dbReference type="InterPro" id="IPR017703">
    <property type="entry name" value="YgfZ/GCV_T_CS"/>
</dbReference>
<name>A0A2S0WH81_9CORY</name>
<dbReference type="OrthoDB" id="9796287at2"/>
<dbReference type="AlphaFoldDB" id="A0A2S0WH81"/>
<sequence length="368" mass="39265">MARYQSPLLSDASAAELADADASLIDASGVAWHYGNPLGEQRAFERGPAVVDRSHRAVLAVSGRDAATFLHNLLSQKLIDAPEGFAAAALDLDAQGRILHHCDLTVHGDTFYLDVPSYQRESFEDYLRKMVFWSQVSIEASDLAILTILGGDATVPQALARALGDRAVFTRSVKWSRAVPRVDVAVARGALREVVDTLAREGIPRAGLMAYTAERVKAGEPELRADLDGTSIPHEAPWLIGRGAHAGAVHLDKGCYRGQETVARVENLGRSPRLLVTVHLDGSAPVDPVPGSEITRAGRRVGRLGTVVHDADFGPIGLALLKRSALGAGELTVEAEVPVAAAVDPDSLPVDEGEKAGRRAVERLRKGE</sequence>
<dbReference type="SUPFAM" id="SSF103025">
    <property type="entry name" value="Folate-binding domain"/>
    <property type="match status" value="1"/>
</dbReference>
<dbReference type="InterPro" id="IPR057460">
    <property type="entry name" value="CAF17_C"/>
</dbReference>
<dbReference type="EMBL" id="CP026948">
    <property type="protein sequence ID" value="AWB85137.1"/>
    <property type="molecule type" value="Genomic_DNA"/>
</dbReference>
<evidence type="ECO:0000259" key="3">
    <source>
        <dbReference type="Pfam" id="PF25455"/>
    </source>
</evidence>
<dbReference type="InterPro" id="IPR027266">
    <property type="entry name" value="TrmE/GcvT-like"/>
</dbReference>
<dbReference type="PIRSF" id="PIRSF006487">
    <property type="entry name" value="GcvT"/>
    <property type="match status" value="1"/>
</dbReference>
<dbReference type="Gene3D" id="3.30.1360.120">
    <property type="entry name" value="Probable tRNA modification gtpase trme, domain 1"/>
    <property type="match status" value="1"/>
</dbReference>
<dbReference type="GO" id="GO:0016226">
    <property type="term" value="P:iron-sulfur cluster assembly"/>
    <property type="evidence" value="ECO:0007669"/>
    <property type="project" value="TreeGrafter"/>
</dbReference>
<dbReference type="Pfam" id="PF25455">
    <property type="entry name" value="Beta-barrel_CAF17_C"/>
    <property type="match status" value="1"/>
</dbReference>
<dbReference type="Proteomes" id="UP000244754">
    <property type="component" value="Chromosome"/>
</dbReference>
<dbReference type="InterPro" id="IPR045179">
    <property type="entry name" value="YgfZ/GcvT"/>
</dbReference>
<dbReference type="PANTHER" id="PTHR22602">
    <property type="entry name" value="TRANSFERASE CAF17, MITOCHONDRIAL-RELATED"/>
    <property type="match status" value="1"/>
</dbReference>
<evidence type="ECO:0000313" key="5">
    <source>
        <dbReference type="Proteomes" id="UP000244754"/>
    </source>
</evidence>
<keyword evidence="5" id="KW-1185">Reference proteome</keyword>
<accession>A0A2S0WH81</accession>
<evidence type="ECO:0000256" key="1">
    <source>
        <dbReference type="ARBA" id="ARBA00022946"/>
    </source>
</evidence>
<gene>
    <name evidence="4" type="ORF">C3E79_09120</name>
</gene>
<keyword evidence="1" id="KW-0809">Transit peptide</keyword>
<dbReference type="KEGG" id="clia:C3E79_09120"/>
<protein>
    <submittedName>
        <fullName evidence="4">Folate-binding protein YgfZ</fullName>
    </submittedName>
</protein>
<evidence type="ECO:0000256" key="2">
    <source>
        <dbReference type="SAM" id="MobiDB-lite"/>
    </source>
</evidence>
<dbReference type="NCBIfam" id="TIGR03317">
    <property type="entry name" value="ygfZ_signature"/>
    <property type="match status" value="1"/>
</dbReference>
<feature type="compositionally biased region" description="Basic and acidic residues" evidence="2">
    <location>
        <begin position="352"/>
        <end position="368"/>
    </location>
</feature>